<reference evidence="2 3" key="1">
    <citation type="journal article" date="2007" name="Nature">
        <title>Evolution of genes and genomes on the Drosophila phylogeny.</title>
        <authorList>
            <consortium name="Drosophila 12 Genomes Consortium"/>
            <person name="Clark A.G."/>
            <person name="Eisen M.B."/>
            <person name="Smith D.R."/>
            <person name="Bergman C.M."/>
            <person name="Oliver B."/>
            <person name="Markow T.A."/>
            <person name="Kaufman T.C."/>
            <person name="Kellis M."/>
            <person name="Gelbart W."/>
            <person name="Iyer V.N."/>
            <person name="Pollard D.A."/>
            <person name="Sackton T.B."/>
            <person name="Larracuente A.M."/>
            <person name="Singh N.D."/>
            <person name="Abad J.P."/>
            <person name="Abt D.N."/>
            <person name="Adryan B."/>
            <person name="Aguade M."/>
            <person name="Akashi H."/>
            <person name="Anderson W.W."/>
            <person name="Aquadro C.F."/>
            <person name="Ardell D.H."/>
            <person name="Arguello R."/>
            <person name="Artieri C.G."/>
            <person name="Barbash D.A."/>
            <person name="Barker D."/>
            <person name="Barsanti P."/>
            <person name="Batterham P."/>
            <person name="Batzoglou S."/>
            <person name="Begun D."/>
            <person name="Bhutkar A."/>
            <person name="Blanco E."/>
            <person name="Bosak S.A."/>
            <person name="Bradley R.K."/>
            <person name="Brand A.D."/>
            <person name="Brent M.R."/>
            <person name="Brooks A.N."/>
            <person name="Brown R.H."/>
            <person name="Butlin R.K."/>
            <person name="Caggese C."/>
            <person name="Calvi B.R."/>
            <person name="Bernardo de Carvalho A."/>
            <person name="Caspi A."/>
            <person name="Castrezana S."/>
            <person name="Celniker S.E."/>
            <person name="Chang J.L."/>
            <person name="Chapple C."/>
            <person name="Chatterji S."/>
            <person name="Chinwalla A."/>
            <person name="Civetta A."/>
            <person name="Clifton S.W."/>
            <person name="Comeron J.M."/>
            <person name="Costello J.C."/>
            <person name="Coyne J.A."/>
            <person name="Daub J."/>
            <person name="David R.G."/>
            <person name="Delcher A.L."/>
            <person name="Delehaunty K."/>
            <person name="Do C.B."/>
            <person name="Ebling H."/>
            <person name="Edwards K."/>
            <person name="Eickbush T."/>
            <person name="Evans J.D."/>
            <person name="Filipski A."/>
            <person name="Findeiss S."/>
            <person name="Freyhult E."/>
            <person name="Fulton L."/>
            <person name="Fulton R."/>
            <person name="Garcia A.C."/>
            <person name="Gardiner A."/>
            <person name="Garfield D.A."/>
            <person name="Garvin B.E."/>
            <person name="Gibson G."/>
            <person name="Gilbert D."/>
            <person name="Gnerre S."/>
            <person name="Godfrey J."/>
            <person name="Good R."/>
            <person name="Gotea V."/>
            <person name="Gravely B."/>
            <person name="Greenberg A.J."/>
            <person name="Griffiths-Jones S."/>
            <person name="Gross S."/>
            <person name="Guigo R."/>
            <person name="Gustafson E.A."/>
            <person name="Haerty W."/>
            <person name="Hahn M.W."/>
            <person name="Halligan D.L."/>
            <person name="Halpern A.L."/>
            <person name="Halter G.M."/>
            <person name="Han M.V."/>
            <person name="Heger A."/>
            <person name="Hillier L."/>
            <person name="Hinrichs A.S."/>
            <person name="Holmes I."/>
            <person name="Hoskins R.A."/>
            <person name="Hubisz M.J."/>
            <person name="Hultmark D."/>
            <person name="Huntley M.A."/>
            <person name="Jaffe D.B."/>
            <person name="Jagadeeshan S."/>
            <person name="Jeck W.R."/>
            <person name="Johnson J."/>
            <person name="Jones C.D."/>
            <person name="Jordan W.C."/>
            <person name="Karpen G.H."/>
            <person name="Kataoka E."/>
            <person name="Keightley P.D."/>
            <person name="Kheradpour P."/>
            <person name="Kirkness E.F."/>
            <person name="Koerich L.B."/>
            <person name="Kristiansen K."/>
            <person name="Kudrna D."/>
            <person name="Kulathinal R.J."/>
            <person name="Kumar S."/>
            <person name="Kwok R."/>
            <person name="Lander E."/>
            <person name="Langley C.H."/>
            <person name="Lapoint R."/>
            <person name="Lazzaro B.P."/>
            <person name="Lee S.J."/>
            <person name="Levesque L."/>
            <person name="Li R."/>
            <person name="Lin C.F."/>
            <person name="Lin M.F."/>
            <person name="Lindblad-Toh K."/>
            <person name="Llopart A."/>
            <person name="Long M."/>
            <person name="Low L."/>
            <person name="Lozovsky E."/>
            <person name="Lu J."/>
            <person name="Luo M."/>
            <person name="Machado C.A."/>
            <person name="Makalowski W."/>
            <person name="Marzo M."/>
            <person name="Matsuda M."/>
            <person name="Matzkin L."/>
            <person name="McAllister B."/>
            <person name="McBride C.S."/>
            <person name="McKernan B."/>
            <person name="McKernan K."/>
            <person name="Mendez-Lago M."/>
            <person name="Minx P."/>
            <person name="Mollenhauer M.U."/>
            <person name="Montooth K."/>
            <person name="Mount S.M."/>
            <person name="Mu X."/>
            <person name="Myers E."/>
            <person name="Negre B."/>
            <person name="Newfeld S."/>
            <person name="Nielsen R."/>
            <person name="Noor M.A."/>
            <person name="O'Grady P."/>
            <person name="Pachter L."/>
            <person name="Papaceit M."/>
            <person name="Parisi M.J."/>
            <person name="Parisi M."/>
            <person name="Parts L."/>
            <person name="Pedersen J.S."/>
            <person name="Pesole G."/>
            <person name="Phillippy A.M."/>
            <person name="Ponting C.P."/>
            <person name="Pop M."/>
            <person name="Porcelli D."/>
            <person name="Powell J.R."/>
            <person name="Prohaska S."/>
            <person name="Pruitt K."/>
            <person name="Puig M."/>
            <person name="Quesneville H."/>
            <person name="Ram K.R."/>
            <person name="Rand D."/>
            <person name="Rasmussen M.D."/>
            <person name="Reed L.K."/>
            <person name="Reenan R."/>
            <person name="Reily A."/>
            <person name="Remington K.A."/>
            <person name="Rieger T.T."/>
            <person name="Ritchie M.G."/>
            <person name="Robin C."/>
            <person name="Rogers Y.H."/>
            <person name="Rohde C."/>
            <person name="Rozas J."/>
            <person name="Rubenfield M.J."/>
            <person name="Ruiz A."/>
            <person name="Russo S."/>
            <person name="Salzberg S.L."/>
            <person name="Sanchez-Gracia A."/>
            <person name="Saranga D.J."/>
            <person name="Sato H."/>
            <person name="Schaeffer S.W."/>
            <person name="Schatz M.C."/>
            <person name="Schlenke T."/>
            <person name="Schwartz R."/>
            <person name="Segarra C."/>
            <person name="Singh R.S."/>
            <person name="Sirot L."/>
            <person name="Sirota M."/>
            <person name="Sisneros N.B."/>
            <person name="Smith C.D."/>
            <person name="Smith T.F."/>
            <person name="Spieth J."/>
            <person name="Stage D.E."/>
            <person name="Stark A."/>
            <person name="Stephan W."/>
            <person name="Strausberg R.L."/>
            <person name="Strempel S."/>
            <person name="Sturgill D."/>
            <person name="Sutton G."/>
            <person name="Sutton G.G."/>
            <person name="Tao W."/>
            <person name="Teichmann S."/>
            <person name="Tobari Y.N."/>
            <person name="Tomimura Y."/>
            <person name="Tsolas J.M."/>
            <person name="Valente V.L."/>
            <person name="Venter E."/>
            <person name="Venter J.C."/>
            <person name="Vicario S."/>
            <person name="Vieira F.G."/>
            <person name="Vilella A.J."/>
            <person name="Villasante A."/>
            <person name="Walenz B."/>
            <person name="Wang J."/>
            <person name="Wasserman M."/>
            <person name="Watts T."/>
            <person name="Wilson D."/>
            <person name="Wilson R.K."/>
            <person name="Wing R.A."/>
            <person name="Wolfner M.F."/>
            <person name="Wong A."/>
            <person name="Wong G.K."/>
            <person name="Wu C.I."/>
            <person name="Wu G."/>
            <person name="Yamamoto D."/>
            <person name="Yang H.P."/>
            <person name="Yang S.P."/>
            <person name="Yorke J.A."/>
            <person name="Yoshida K."/>
            <person name="Zdobnov E."/>
            <person name="Zhang P."/>
            <person name="Zhang Y."/>
            <person name="Zimin A.V."/>
            <person name="Baldwin J."/>
            <person name="Abdouelleil A."/>
            <person name="Abdulkadir J."/>
            <person name="Abebe A."/>
            <person name="Abera B."/>
            <person name="Abreu J."/>
            <person name="Acer S.C."/>
            <person name="Aftuck L."/>
            <person name="Alexander A."/>
            <person name="An P."/>
            <person name="Anderson E."/>
            <person name="Anderson S."/>
            <person name="Arachi H."/>
            <person name="Azer M."/>
            <person name="Bachantsang P."/>
            <person name="Barry A."/>
            <person name="Bayul T."/>
            <person name="Berlin A."/>
            <person name="Bessette D."/>
            <person name="Bloom T."/>
            <person name="Blye J."/>
            <person name="Boguslavskiy L."/>
            <person name="Bonnet C."/>
            <person name="Boukhgalter B."/>
            <person name="Bourzgui I."/>
            <person name="Brown A."/>
            <person name="Cahill P."/>
            <person name="Channer S."/>
            <person name="Cheshatsang Y."/>
            <person name="Chuda L."/>
            <person name="Citroen M."/>
            <person name="Collymore A."/>
            <person name="Cooke P."/>
            <person name="Costello M."/>
            <person name="D'Aco K."/>
            <person name="Daza R."/>
            <person name="De Haan G."/>
            <person name="DeGray S."/>
            <person name="DeMaso C."/>
            <person name="Dhargay N."/>
            <person name="Dooley K."/>
            <person name="Dooley E."/>
            <person name="Doricent M."/>
            <person name="Dorje P."/>
            <person name="Dorjee K."/>
            <person name="Dupes A."/>
            <person name="Elong R."/>
            <person name="Falk J."/>
            <person name="Farina A."/>
            <person name="Faro S."/>
            <person name="Ferguson D."/>
            <person name="Fisher S."/>
            <person name="Foley C.D."/>
            <person name="Franke A."/>
            <person name="Friedrich D."/>
            <person name="Gadbois L."/>
            <person name="Gearin G."/>
            <person name="Gearin C.R."/>
            <person name="Giannoukos G."/>
            <person name="Goode T."/>
            <person name="Graham J."/>
            <person name="Grandbois E."/>
            <person name="Grewal S."/>
            <person name="Gyaltsen K."/>
            <person name="Hafez N."/>
            <person name="Hagos B."/>
            <person name="Hall J."/>
            <person name="Henson C."/>
            <person name="Hollinger A."/>
            <person name="Honan T."/>
            <person name="Huard M.D."/>
            <person name="Hughes L."/>
            <person name="Hurhula B."/>
            <person name="Husby M.E."/>
            <person name="Kamat A."/>
            <person name="Kanga B."/>
            <person name="Kashin S."/>
            <person name="Khazanovich D."/>
            <person name="Kisner P."/>
            <person name="Lance K."/>
            <person name="Lara M."/>
            <person name="Lee W."/>
            <person name="Lennon N."/>
            <person name="Letendre F."/>
            <person name="LeVine R."/>
            <person name="Lipovsky A."/>
            <person name="Liu X."/>
            <person name="Liu J."/>
            <person name="Liu S."/>
            <person name="Lokyitsang T."/>
            <person name="Lokyitsang Y."/>
            <person name="Lubonja R."/>
            <person name="Lui A."/>
            <person name="MacDonald P."/>
            <person name="Magnisalis V."/>
            <person name="Maru K."/>
            <person name="Matthews C."/>
            <person name="McCusker W."/>
            <person name="McDonough S."/>
            <person name="Mehta T."/>
            <person name="Meldrim J."/>
            <person name="Meneus L."/>
            <person name="Mihai O."/>
            <person name="Mihalev A."/>
            <person name="Mihova T."/>
            <person name="Mittelman R."/>
            <person name="Mlenga V."/>
            <person name="Montmayeur A."/>
            <person name="Mulrain L."/>
            <person name="Navidi A."/>
            <person name="Naylor J."/>
            <person name="Negash T."/>
            <person name="Nguyen T."/>
            <person name="Nguyen N."/>
            <person name="Nicol R."/>
            <person name="Norbu C."/>
            <person name="Norbu N."/>
            <person name="Novod N."/>
            <person name="O'Neill B."/>
            <person name="Osman S."/>
            <person name="Markiewicz E."/>
            <person name="Oyono O.L."/>
            <person name="Patti C."/>
            <person name="Phunkhang P."/>
            <person name="Pierre F."/>
            <person name="Priest M."/>
            <person name="Raghuraman S."/>
            <person name="Rege F."/>
            <person name="Reyes R."/>
            <person name="Rise C."/>
            <person name="Rogov P."/>
            <person name="Ross K."/>
            <person name="Ryan E."/>
            <person name="Settipalli S."/>
            <person name="Shea T."/>
            <person name="Sherpa N."/>
            <person name="Shi L."/>
            <person name="Shih D."/>
            <person name="Sparrow T."/>
            <person name="Spaulding J."/>
            <person name="Stalker J."/>
            <person name="Stange-Thomann N."/>
            <person name="Stavropoulos S."/>
            <person name="Stone C."/>
            <person name="Strader C."/>
            <person name="Tesfaye S."/>
            <person name="Thomson T."/>
            <person name="Thoulutsang Y."/>
            <person name="Thoulutsang D."/>
            <person name="Topham K."/>
            <person name="Topping I."/>
            <person name="Tsamla T."/>
            <person name="Vassiliev H."/>
            <person name="Vo A."/>
            <person name="Wangchuk T."/>
            <person name="Wangdi T."/>
            <person name="Weiand M."/>
            <person name="Wilkinson J."/>
            <person name="Wilson A."/>
            <person name="Yadav S."/>
            <person name="Young G."/>
            <person name="Yu Q."/>
            <person name="Zembek L."/>
            <person name="Zhong D."/>
            <person name="Zimmer A."/>
            <person name="Zwirko Z."/>
            <person name="Jaffe D.B."/>
            <person name="Alvarez P."/>
            <person name="Brockman W."/>
            <person name="Butler J."/>
            <person name="Chin C."/>
            <person name="Gnerre S."/>
            <person name="Grabherr M."/>
            <person name="Kleber M."/>
            <person name="Mauceli E."/>
            <person name="MacCallum I."/>
        </authorList>
    </citation>
    <scope>NUCLEOTIDE SEQUENCE [LARGE SCALE GENOMIC DNA]</scope>
    <source>
        <strain evidence="3">Rob3c / Tucson 14021-0248.25</strain>
    </source>
</reference>
<dbReference type="PhylomeDB" id="B4I378"/>
<evidence type="ECO:0000313" key="3">
    <source>
        <dbReference type="Proteomes" id="UP000001292"/>
    </source>
</evidence>
<name>B4I378_DROSE</name>
<feature type="compositionally biased region" description="Low complexity" evidence="1">
    <location>
        <begin position="63"/>
        <end position="74"/>
    </location>
</feature>
<dbReference type="HOGENOM" id="CLU_168500_0_0_1"/>
<protein>
    <submittedName>
        <fullName evidence="2">GM18465</fullName>
    </submittedName>
</protein>
<feature type="compositionally biased region" description="Polar residues" evidence="1">
    <location>
        <begin position="13"/>
        <end position="56"/>
    </location>
</feature>
<accession>B4I378</accession>
<dbReference type="EMBL" id="CH480820">
    <property type="protein sequence ID" value="EDW54223.1"/>
    <property type="molecule type" value="Genomic_DNA"/>
</dbReference>
<dbReference type="Proteomes" id="UP000001292">
    <property type="component" value="Unassembled WGS sequence"/>
</dbReference>
<feature type="region of interest" description="Disordered" evidence="1">
    <location>
        <begin position="1"/>
        <end position="81"/>
    </location>
</feature>
<keyword evidence="3" id="KW-1185">Reference proteome</keyword>
<evidence type="ECO:0000256" key="1">
    <source>
        <dbReference type="SAM" id="MobiDB-lite"/>
    </source>
</evidence>
<evidence type="ECO:0000313" key="2">
    <source>
        <dbReference type="EMBL" id="EDW54223.1"/>
    </source>
</evidence>
<sequence>MPAPPATVKPATGHTTKLNNGKSSNSQSNHTLSNSIAQLSDSRTNLTVNTPTTCQRLSEMFRRSIASSTQSSSRENTYEERPNHKSNIFVRLEGFMAYAPLRFIVFGSGSKLELEWD</sequence>
<organism evidence="3">
    <name type="scientific">Drosophila sechellia</name>
    <name type="common">Fruit fly</name>
    <dbReference type="NCBI Taxonomy" id="7238"/>
    <lineage>
        <taxon>Eukaryota</taxon>
        <taxon>Metazoa</taxon>
        <taxon>Ecdysozoa</taxon>
        <taxon>Arthropoda</taxon>
        <taxon>Hexapoda</taxon>
        <taxon>Insecta</taxon>
        <taxon>Pterygota</taxon>
        <taxon>Neoptera</taxon>
        <taxon>Endopterygota</taxon>
        <taxon>Diptera</taxon>
        <taxon>Brachycera</taxon>
        <taxon>Muscomorpha</taxon>
        <taxon>Ephydroidea</taxon>
        <taxon>Drosophilidae</taxon>
        <taxon>Drosophila</taxon>
        <taxon>Sophophora</taxon>
    </lineage>
</organism>
<gene>
    <name evidence="2" type="primary">Dsec\GM18465</name>
    <name evidence="2" type="ORF">Dsec_GM18465</name>
</gene>
<proteinExistence type="predicted"/>
<dbReference type="AlphaFoldDB" id="B4I378"/>
<dbReference type="OMA" id="TYEERPN"/>